<dbReference type="InterPro" id="IPR050013">
    <property type="entry name" value="OtnC"/>
</dbReference>
<evidence type="ECO:0000256" key="6">
    <source>
        <dbReference type="ARBA" id="ARBA00023277"/>
    </source>
</evidence>
<dbReference type="Gene3D" id="3.40.225.10">
    <property type="entry name" value="Class II aldolase/adducin N-terminal domain"/>
    <property type="match status" value="1"/>
</dbReference>
<reference evidence="13 14" key="1">
    <citation type="submission" date="2019-01" db="EMBL/GenBank/DDBJ databases">
        <authorList>
            <person name="Deng T."/>
        </authorList>
    </citation>
    <scope>NUCLEOTIDE SEQUENCE [LARGE SCALE GENOMIC DNA]</scope>
    <source>
        <strain evidence="13 14">F8825</strain>
    </source>
</reference>
<dbReference type="Proteomes" id="UP000291088">
    <property type="component" value="Unassembled WGS sequence"/>
</dbReference>
<comment type="catalytic activity">
    <reaction evidence="10">
        <text>3-dehydro-4-O-phospho-D-erythronate + H(+) = dihydroxyacetone phosphate + CO2</text>
        <dbReference type="Rhea" id="RHEA:52416"/>
        <dbReference type="ChEBI" id="CHEBI:15378"/>
        <dbReference type="ChEBI" id="CHEBI:16526"/>
        <dbReference type="ChEBI" id="CHEBI:57642"/>
        <dbReference type="ChEBI" id="CHEBI:136593"/>
        <dbReference type="EC" id="4.1.1.104"/>
    </reaction>
</comment>
<dbReference type="InterPro" id="IPR050197">
    <property type="entry name" value="Aldolase_class_II_sugar_metab"/>
</dbReference>
<dbReference type="AlphaFoldDB" id="A0A4Q2TWE8"/>
<dbReference type="PANTHER" id="PTHR22789:SF0">
    <property type="entry name" value="3-OXO-TETRONATE 4-PHOSPHATE DECARBOXYLASE-RELATED"/>
    <property type="match status" value="1"/>
</dbReference>
<evidence type="ECO:0000256" key="10">
    <source>
        <dbReference type="ARBA" id="ARBA00047520"/>
    </source>
</evidence>
<evidence type="ECO:0000256" key="4">
    <source>
        <dbReference type="ARBA" id="ARBA00022833"/>
    </source>
</evidence>
<evidence type="ECO:0000256" key="5">
    <source>
        <dbReference type="ARBA" id="ARBA00023239"/>
    </source>
</evidence>
<keyword evidence="4" id="KW-0862">Zinc</keyword>
<comment type="catalytic activity">
    <reaction evidence="11">
        <text>3-dehydro-4-O-phospho-L-erythronate + H(+) = dihydroxyacetone phosphate + CO2</text>
        <dbReference type="Rhea" id="RHEA:52404"/>
        <dbReference type="ChEBI" id="CHEBI:15378"/>
        <dbReference type="ChEBI" id="CHEBI:16526"/>
        <dbReference type="ChEBI" id="CHEBI:57642"/>
        <dbReference type="ChEBI" id="CHEBI:136592"/>
        <dbReference type="EC" id="4.1.1.104"/>
    </reaction>
</comment>
<evidence type="ECO:0000256" key="1">
    <source>
        <dbReference type="ARBA" id="ARBA00001947"/>
    </source>
</evidence>
<evidence type="ECO:0000256" key="7">
    <source>
        <dbReference type="ARBA" id="ARBA00044745"/>
    </source>
</evidence>
<dbReference type="NCBIfam" id="NF043034">
    <property type="entry name" value="OxoTetrPhDc"/>
    <property type="match status" value="1"/>
</dbReference>
<dbReference type="SMART" id="SM01007">
    <property type="entry name" value="Aldolase_II"/>
    <property type="match status" value="1"/>
</dbReference>
<evidence type="ECO:0000313" key="14">
    <source>
        <dbReference type="Proteomes" id="UP000291088"/>
    </source>
</evidence>
<evidence type="ECO:0000256" key="8">
    <source>
        <dbReference type="ARBA" id="ARBA00044772"/>
    </source>
</evidence>
<keyword evidence="14" id="KW-1185">Reference proteome</keyword>
<evidence type="ECO:0000256" key="9">
    <source>
        <dbReference type="ARBA" id="ARBA00044803"/>
    </source>
</evidence>
<dbReference type="NCBIfam" id="NF006000">
    <property type="entry name" value="PRK08130.1"/>
    <property type="match status" value="1"/>
</dbReference>
<evidence type="ECO:0000256" key="11">
    <source>
        <dbReference type="ARBA" id="ARBA00048603"/>
    </source>
</evidence>
<gene>
    <name evidence="13" type="ORF">EUU22_01575</name>
</gene>
<evidence type="ECO:0000259" key="12">
    <source>
        <dbReference type="SMART" id="SM01007"/>
    </source>
</evidence>
<dbReference type="InterPro" id="IPR036409">
    <property type="entry name" value="Aldolase_II/adducin_N_sf"/>
</dbReference>
<dbReference type="EMBL" id="SDVB01000065">
    <property type="protein sequence ID" value="RYC26302.1"/>
    <property type="molecule type" value="Genomic_DNA"/>
</dbReference>
<sequence length="213" mass="23218">MHDLNRLRDEVCRVGQSLFQRGLTSGSTGNISVRTPDGGWLMTPTNASLGNLDPARLSLFDAEARFIDGDAPTKEAFLHFSMYGERADAGAVVHLHSTHSTAVSIMADVDPEDVLPALTAYYVMRVGRLPLVPYYAPGDKALAEAVRSLASRHHAMLLANHGPVVAGTSLANAQYATEELEETAKLFLMLQNHAKRVLTPEQVADLRRRFALP</sequence>
<dbReference type="GO" id="GO:0046872">
    <property type="term" value="F:metal ion binding"/>
    <property type="evidence" value="ECO:0007669"/>
    <property type="project" value="UniProtKB-KW"/>
</dbReference>
<comment type="caution">
    <text evidence="13">The sequence shown here is derived from an EMBL/GenBank/DDBJ whole genome shotgun (WGS) entry which is preliminary data.</text>
</comment>
<keyword evidence="3" id="KW-0479">Metal-binding</keyword>
<dbReference type="SUPFAM" id="SSF53639">
    <property type="entry name" value="AraD/HMP-PK domain-like"/>
    <property type="match status" value="1"/>
</dbReference>
<dbReference type="FunFam" id="3.40.225.10:FF:000008">
    <property type="entry name" value="Sugar aldolase"/>
    <property type="match status" value="1"/>
</dbReference>
<dbReference type="GO" id="GO:0016832">
    <property type="term" value="F:aldehyde-lyase activity"/>
    <property type="evidence" value="ECO:0007669"/>
    <property type="project" value="InterPro"/>
</dbReference>
<dbReference type="InterPro" id="IPR001303">
    <property type="entry name" value="Aldolase_II/adducin_N"/>
</dbReference>
<evidence type="ECO:0000256" key="3">
    <source>
        <dbReference type="ARBA" id="ARBA00022723"/>
    </source>
</evidence>
<feature type="domain" description="Class II aldolase/adducin N-terminal" evidence="12">
    <location>
        <begin position="9"/>
        <end position="188"/>
    </location>
</feature>
<comment type="function">
    <text evidence="7">Catalyzes the decarboxylation of 3-oxo-tetronate 4-phosphate to dihydroxyacetone phosphate (DHAP) and CO(2).</text>
</comment>
<evidence type="ECO:0000256" key="2">
    <source>
        <dbReference type="ARBA" id="ARBA00010037"/>
    </source>
</evidence>
<name>A0A4Q2TWE8_9HYPH</name>
<dbReference type="OrthoDB" id="5500703at2"/>
<comment type="similarity">
    <text evidence="2">Belongs to the aldolase class II family. AraD/FucA subfamily.</text>
</comment>
<protein>
    <recommendedName>
        <fullName evidence="9">3-oxo-tetronate 4-phosphate decarboxylase</fullName>
        <ecNumber evidence="8">4.1.1.104</ecNumber>
    </recommendedName>
</protein>
<keyword evidence="5" id="KW-0456">Lyase</keyword>
<dbReference type="RefSeq" id="WP_129330364.1">
    <property type="nucleotide sequence ID" value="NZ_SDVB01000065.1"/>
</dbReference>
<dbReference type="Pfam" id="PF00596">
    <property type="entry name" value="Aldolase_II"/>
    <property type="match status" value="1"/>
</dbReference>
<proteinExistence type="inferred from homology"/>
<evidence type="ECO:0000313" key="13">
    <source>
        <dbReference type="EMBL" id="RYC26302.1"/>
    </source>
</evidence>
<comment type="cofactor">
    <cofactor evidence="1">
        <name>Zn(2+)</name>
        <dbReference type="ChEBI" id="CHEBI:29105"/>
    </cofactor>
</comment>
<dbReference type="GO" id="GO:0019323">
    <property type="term" value="P:pentose catabolic process"/>
    <property type="evidence" value="ECO:0007669"/>
    <property type="project" value="InterPro"/>
</dbReference>
<dbReference type="GO" id="GO:0005829">
    <property type="term" value="C:cytosol"/>
    <property type="evidence" value="ECO:0007669"/>
    <property type="project" value="TreeGrafter"/>
</dbReference>
<organism evidence="13 14">
    <name type="scientific">Ciceribacter ferrooxidans</name>
    <dbReference type="NCBI Taxonomy" id="2509717"/>
    <lineage>
        <taxon>Bacteria</taxon>
        <taxon>Pseudomonadati</taxon>
        <taxon>Pseudomonadota</taxon>
        <taxon>Alphaproteobacteria</taxon>
        <taxon>Hyphomicrobiales</taxon>
        <taxon>Rhizobiaceae</taxon>
        <taxon>Ciceribacter</taxon>
    </lineage>
</organism>
<dbReference type="PANTHER" id="PTHR22789">
    <property type="entry name" value="FUCULOSE PHOSPHATE ALDOLASE"/>
    <property type="match status" value="1"/>
</dbReference>
<keyword evidence="6" id="KW-0119">Carbohydrate metabolism</keyword>
<dbReference type="EC" id="4.1.1.104" evidence="8"/>
<accession>A0A4Q2TWE8</accession>